<dbReference type="InterPro" id="IPR046496">
    <property type="entry name" value="DUF6589"/>
</dbReference>
<name>A0A4Y9ZL76_9AGAM</name>
<keyword evidence="3" id="KW-1185">Reference proteome</keyword>
<dbReference type="AlphaFoldDB" id="A0A4Y9ZL76"/>
<feature type="domain" description="DUF6589" evidence="1">
    <location>
        <begin position="289"/>
        <end position="412"/>
    </location>
</feature>
<dbReference type="STRING" id="135208.A0A4Y9ZL76"/>
<sequence length="414" mass="47175">MTSAQADKLQRTITSIKSNGWRSINDFLTAFYTSDDDTVKQVSNTNLRYKAGQTFAPDVLIDAWLTNGPKGESRKKLHETITRRAADVMIKESTRACNNPALKVSSSHVTVPYLTSEFGLNDVMSLYRTLLPCLWLFLSLLIMAPNTYEKSHHTEKLEKDVKASRIIVVIISMLLYARNRATDAFQMIMGIFLSSAGAMSYRTVQRCLETLTVSATERAREFVKSALYLWALVYDNINFTLRKSSQRLDSRTEQLNATTSAVFSLPKSFTRQLYQSALSLVTRKQNLGKHNQLSHEDIQLTPDKQHQFEDACKHTMCTILLKHTPSLSKRTKKMIRKQVKLHKPKICCLGHDKTEFFPLPALNEEEASVAGTLRVVTKLFTQVLDFVTELVDTELRLLVRDWLTIQNLCLLKDE</sequence>
<dbReference type="Pfam" id="PF20231">
    <property type="entry name" value="DUF6589"/>
    <property type="match status" value="1"/>
</dbReference>
<comment type="caution">
    <text evidence="2">The sequence shown here is derived from an EMBL/GenBank/DDBJ whole genome shotgun (WGS) entry which is preliminary data.</text>
</comment>
<gene>
    <name evidence="2" type="ORF">EWM64_g9441</name>
</gene>
<evidence type="ECO:0000313" key="2">
    <source>
        <dbReference type="EMBL" id="TFY74571.1"/>
    </source>
</evidence>
<dbReference type="EMBL" id="SFCI01002006">
    <property type="protein sequence ID" value="TFY74571.1"/>
    <property type="molecule type" value="Genomic_DNA"/>
</dbReference>
<organism evidence="2 3">
    <name type="scientific">Hericium alpestre</name>
    <dbReference type="NCBI Taxonomy" id="135208"/>
    <lineage>
        <taxon>Eukaryota</taxon>
        <taxon>Fungi</taxon>
        <taxon>Dikarya</taxon>
        <taxon>Basidiomycota</taxon>
        <taxon>Agaricomycotina</taxon>
        <taxon>Agaricomycetes</taxon>
        <taxon>Russulales</taxon>
        <taxon>Hericiaceae</taxon>
        <taxon>Hericium</taxon>
    </lineage>
</organism>
<dbReference type="OrthoDB" id="3207600at2759"/>
<evidence type="ECO:0000313" key="3">
    <source>
        <dbReference type="Proteomes" id="UP000298061"/>
    </source>
</evidence>
<accession>A0A4Y9ZL76</accession>
<protein>
    <recommendedName>
        <fullName evidence="1">DUF6589 domain-containing protein</fullName>
    </recommendedName>
</protein>
<reference evidence="2 3" key="1">
    <citation type="submission" date="2019-02" db="EMBL/GenBank/DDBJ databases">
        <title>Genome sequencing of the rare red list fungi Hericium alpestre (H. flagellum).</title>
        <authorList>
            <person name="Buettner E."/>
            <person name="Kellner H."/>
        </authorList>
    </citation>
    <scope>NUCLEOTIDE SEQUENCE [LARGE SCALE GENOMIC DNA]</scope>
    <source>
        <strain evidence="2 3">DSM 108284</strain>
    </source>
</reference>
<evidence type="ECO:0000259" key="1">
    <source>
        <dbReference type="Pfam" id="PF20231"/>
    </source>
</evidence>
<proteinExistence type="predicted"/>
<dbReference type="Proteomes" id="UP000298061">
    <property type="component" value="Unassembled WGS sequence"/>
</dbReference>